<keyword evidence="4" id="KW-0067">ATP-binding</keyword>
<sequence length="283" mass="30287">MKTQPGSAPAPIVVNDLSAQYRTKGHPGGYALRGVSFEVKAGEVLGILGESGGGKSTLARILAGELARKGAGGYDIRISGGDAYVNGVALRTISQGKRNRLTFHTAYLAQDANDRLERTETVAELLQQPIFARDKRFDAEAAQTRALTVLDAVGLPLAVMEKYPYELSDGQRQRVALARSLVLGPNVLIADEPTAGIDVTVRDTVVRVIEKLREDPQFAALVVTHDLSVLRQLGAQVAIMHDGVIVGYGDIDSVFREPDHPYVAKLARALGLPGLDSNQEPIG</sequence>
<protein>
    <recommendedName>
        <fullName evidence="5">ABC transporter domain-containing protein</fullName>
    </recommendedName>
</protein>
<dbReference type="PANTHER" id="PTHR43776">
    <property type="entry name" value="TRANSPORT ATP-BINDING PROTEIN"/>
    <property type="match status" value="1"/>
</dbReference>
<dbReference type="PANTHER" id="PTHR43776:SF7">
    <property type="entry name" value="D,D-DIPEPTIDE TRANSPORT ATP-BINDING PROTEIN DDPF-RELATED"/>
    <property type="match status" value="1"/>
</dbReference>
<comment type="similarity">
    <text evidence="1">Belongs to the ABC transporter superfamily.</text>
</comment>
<dbReference type="SMART" id="SM00382">
    <property type="entry name" value="AAA"/>
    <property type="match status" value="1"/>
</dbReference>
<dbReference type="EMBL" id="BAABBX010000016">
    <property type="protein sequence ID" value="GAA4192942.1"/>
    <property type="molecule type" value="Genomic_DNA"/>
</dbReference>
<evidence type="ECO:0000256" key="3">
    <source>
        <dbReference type="ARBA" id="ARBA00022741"/>
    </source>
</evidence>
<organism evidence="6 7">
    <name type="scientific">Gryllotalpicola kribbensis</name>
    <dbReference type="NCBI Taxonomy" id="993084"/>
    <lineage>
        <taxon>Bacteria</taxon>
        <taxon>Bacillati</taxon>
        <taxon>Actinomycetota</taxon>
        <taxon>Actinomycetes</taxon>
        <taxon>Micrococcales</taxon>
        <taxon>Microbacteriaceae</taxon>
        <taxon>Gryllotalpicola</taxon>
    </lineage>
</organism>
<feature type="domain" description="ABC transporter" evidence="5">
    <location>
        <begin position="12"/>
        <end position="267"/>
    </location>
</feature>
<keyword evidence="3" id="KW-0547">Nucleotide-binding</keyword>
<evidence type="ECO:0000256" key="4">
    <source>
        <dbReference type="ARBA" id="ARBA00022840"/>
    </source>
</evidence>
<evidence type="ECO:0000313" key="6">
    <source>
        <dbReference type="EMBL" id="GAA4192942.1"/>
    </source>
</evidence>
<dbReference type="Pfam" id="PF00005">
    <property type="entry name" value="ABC_tran"/>
    <property type="match status" value="1"/>
</dbReference>
<dbReference type="InterPro" id="IPR050319">
    <property type="entry name" value="ABC_transp_ATP-bind"/>
</dbReference>
<accession>A0ABP8AXL8</accession>
<dbReference type="Proteomes" id="UP001500213">
    <property type="component" value="Unassembled WGS sequence"/>
</dbReference>
<evidence type="ECO:0000256" key="2">
    <source>
        <dbReference type="ARBA" id="ARBA00022448"/>
    </source>
</evidence>
<dbReference type="InterPro" id="IPR027417">
    <property type="entry name" value="P-loop_NTPase"/>
</dbReference>
<dbReference type="InterPro" id="IPR003439">
    <property type="entry name" value="ABC_transporter-like_ATP-bd"/>
</dbReference>
<dbReference type="InterPro" id="IPR003593">
    <property type="entry name" value="AAA+_ATPase"/>
</dbReference>
<proteinExistence type="inferred from homology"/>
<keyword evidence="7" id="KW-1185">Reference proteome</keyword>
<gene>
    <name evidence="6" type="ORF">GCM10022288_25980</name>
</gene>
<dbReference type="Gene3D" id="3.40.50.300">
    <property type="entry name" value="P-loop containing nucleotide triphosphate hydrolases"/>
    <property type="match status" value="1"/>
</dbReference>
<name>A0ABP8AXL8_9MICO</name>
<dbReference type="PROSITE" id="PS50893">
    <property type="entry name" value="ABC_TRANSPORTER_2"/>
    <property type="match status" value="1"/>
</dbReference>
<evidence type="ECO:0000256" key="1">
    <source>
        <dbReference type="ARBA" id="ARBA00005417"/>
    </source>
</evidence>
<evidence type="ECO:0000313" key="7">
    <source>
        <dbReference type="Proteomes" id="UP001500213"/>
    </source>
</evidence>
<reference evidence="7" key="1">
    <citation type="journal article" date="2019" name="Int. J. Syst. Evol. Microbiol.">
        <title>The Global Catalogue of Microorganisms (GCM) 10K type strain sequencing project: providing services to taxonomists for standard genome sequencing and annotation.</title>
        <authorList>
            <consortium name="The Broad Institute Genomics Platform"/>
            <consortium name="The Broad Institute Genome Sequencing Center for Infectious Disease"/>
            <person name="Wu L."/>
            <person name="Ma J."/>
        </authorList>
    </citation>
    <scope>NUCLEOTIDE SEQUENCE [LARGE SCALE GENOMIC DNA]</scope>
    <source>
        <strain evidence="7">JCM 17593</strain>
    </source>
</reference>
<dbReference type="SUPFAM" id="SSF52540">
    <property type="entry name" value="P-loop containing nucleoside triphosphate hydrolases"/>
    <property type="match status" value="1"/>
</dbReference>
<evidence type="ECO:0000259" key="5">
    <source>
        <dbReference type="PROSITE" id="PS50893"/>
    </source>
</evidence>
<comment type="caution">
    <text evidence="6">The sequence shown here is derived from an EMBL/GenBank/DDBJ whole genome shotgun (WGS) entry which is preliminary data.</text>
</comment>
<keyword evidence="2" id="KW-0813">Transport</keyword>